<gene>
    <name evidence="2" type="ORF">ABB30_06320</name>
</gene>
<keyword evidence="1" id="KW-0732">Signal</keyword>
<reference evidence="2 3" key="1">
    <citation type="submission" date="2015-05" db="EMBL/GenBank/DDBJ databases">
        <title>Genome sequencing and analysis of members of genus Stenotrophomonas.</title>
        <authorList>
            <person name="Patil P.P."/>
            <person name="Midha S."/>
            <person name="Patil P.B."/>
        </authorList>
    </citation>
    <scope>NUCLEOTIDE SEQUENCE [LARGE SCALE GENOMIC DNA]</scope>
    <source>
        <strain evidence="2 3">DSM 24757</strain>
    </source>
</reference>
<dbReference type="PATRIC" id="fig|336566.3.peg.609"/>
<organism evidence="2 3">
    <name type="scientific">Stenotrophomonas ginsengisoli</name>
    <dbReference type="NCBI Taxonomy" id="336566"/>
    <lineage>
        <taxon>Bacteria</taxon>
        <taxon>Pseudomonadati</taxon>
        <taxon>Pseudomonadota</taxon>
        <taxon>Gammaproteobacteria</taxon>
        <taxon>Lysobacterales</taxon>
        <taxon>Lysobacteraceae</taxon>
        <taxon>Stenotrophomonas</taxon>
    </lineage>
</organism>
<comment type="caution">
    <text evidence="2">The sequence shown here is derived from an EMBL/GenBank/DDBJ whole genome shotgun (WGS) entry which is preliminary data.</text>
</comment>
<keyword evidence="3" id="KW-1185">Reference proteome</keyword>
<evidence type="ECO:0000313" key="2">
    <source>
        <dbReference type="EMBL" id="KRG77866.1"/>
    </source>
</evidence>
<name>A0A0R0DHX8_9GAMM</name>
<feature type="chain" id="PRO_5006395814" description="FlgO domain-containing protein" evidence="1">
    <location>
        <begin position="18"/>
        <end position="158"/>
    </location>
</feature>
<evidence type="ECO:0000256" key="1">
    <source>
        <dbReference type="SAM" id="SignalP"/>
    </source>
</evidence>
<evidence type="ECO:0008006" key="4">
    <source>
        <dbReference type="Google" id="ProtNLM"/>
    </source>
</evidence>
<dbReference type="OrthoDB" id="6053923at2"/>
<dbReference type="AlphaFoldDB" id="A0A0R0DHX8"/>
<dbReference type="RefSeq" id="WP_057637472.1">
    <property type="nucleotide sequence ID" value="NZ_LDJM01000015.1"/>
</dbReference>
<dbReference type="EMBL" id="LDJM01000015">
    <property type="protein sequence ID" value="KRG77866.1"/>
    <property type="molecule type" value="Genomic_DNA"/>
</dbReference>
<dbReference type="PROSITE" id="PS51257">
    <property type="entry name" value="PROKAR_LIPOPROTEIN"/>
    <property type="match status" value="1"/>
</dbReference>
<proteinExistence type="predicted"/>
<dbReference type="Proteomes" id="UP000050956">
    <property type="component" value="Unassembled WGS sequence"/>
</dbReference>
<sequence>MRQLVLLLCLLAPLASACPSLVVGSERYLQTQAQELAVQSQLADELAARADAVFVGEVMEHGDGTAQMRVLRSLKGTLNAVLQVRTPGQGVLGTIGCWPSSRFGDATLIRGETVLVYLVTGAVVRAASQVRGDMDLPLDDELAKTRVRVLGFPTFSRA</sequence>
<feature type="signal peptide" evidence="1">
    <location>
        <begin position="1"/>
        <end position="17"/>
    </location>
</feature>
<protein>
    <recommendedName>
        <fullName evidence="4">FlgO domain-containing protein</fullName>
    </recommendedName>
</protein>
<accession>A0A0R0DHX8</accession>
<evidence type="ECO:0000313" key="3">
    <source>
        <dbReference type="Proteomes" id="UP000050956"/>
    </source>
</evidence>